<dbReference type="CDD" id="cd02440">
    <property type="entry name" value="AdoMet_MTases"/>
    <property type="match status" value="1"/>
</dbReference>
<accession>A0A833LWV4</accession>
<dbReference type="InterPro" id="IPR029063">
    <property type="entry name" value="SAM-dependent_MTases_sf"/>
</dbReference>
<dbReference type="PANTHER" id="PTHR43861:SF1">
    <property type="entry name" value="TRANS-ACONITATE 2-METHYLTRANSFERASE"/>
    <property type="match status" value="1"/>
</dbReference>
<dbReference type="PANTHER" id="PTHR43861">
    <property type="entry name" value="TRANS-ACONITATE 2-METHYLTRANSFERASE-RELATED"/>
    <property type="match status" value="1"/>
</dbReference>
<keyword evidence="2 4" id="KW-0808">Transferase</keyword>
<dbReference type="GO" id="GO:0032259">
    <property type="term" value="P:methylation"/>
    <property type="evidence" value="ECO:0007669"/>
    <property type="project" value="UniProtKB-KW"/>
</dbReference>
<protein>
    <submittedName>
        <fullName evidence="4">Class I SAM-dependent methyltransferase</fullName>
    </submittedName>
</protein>
<comment type="caution">
    <text evidence="4">The sequence shown here is derived from an EMBL/GenBank/DDBJ whole genome shotgun (WGS) entry which is preliminary data.</text>
</comment>
<evidence type="ECO:0000259" key="3">
    <source>
        <dbReference type="Pfam" id="PF13649"/>
    </source>
</evidence>
<feature type="domain" description="Methyltransferase" evidence="3">
    <location>
        <begin position="49"/>
        <end position="146"/>
    </location>
</feature>
<evidence type="ECO:0000313" key="4">
    <source>
        <dbReference type="EMBL" id="KAB2931595.1"/>
    </source>
</evidence>
<dbReference type="SUPFAM" id="SSF53335">
    <property type="entry name" value="S-adenosyl-L-methionine-dependent methyltransferases"/>
    <property type="match status" value="1"/>
</dbReference>
<evidence type="ECO:0000256" key="2">
    <source>
        <dbReference type="ARBA" id="ARBA00022679"/>
    </source>
</evidence>
<name>A0A833LWV4_9LEPT</name>
<keyword evidence="1 4" id="KW-0489">Methyltransferase</keyword>
<gene>
    <name evidence="4" type="ORF">F9K24_13440</name>
</gene>
<dbReference type="GO" id="GO:0008168">
    <property type="term" value="F:methyltransferase activity"/>
    <property type="evidence" value="ECO:0007669"/>
    <property type="project" value="UniProtKB-KW"/>
</dbReference>
<organism evidence="4 5">
    <name type="scientific">Leptonema illini</name>
    <dbReference type="NCBI Taxonomy" id="183"/>
    <lineage>
        <taxon>Bacteria</taxon>
        <taxon>Pseudomonadati</taxon>
        <taxon>Spirochaetota</taxon>
        <taxon>Spirochaetia</taxon>
        <taxon>Leptospirales</taxon>
        <taxon>Leptospiraceae</taxon>
        <taxon>Leptonema</taxon>
    </lineage>
</organism>
<dbReference type="AlphaFoldDB" id="A0A833LWV4"/>
<dbReference type="Proteomes" id="UP000460298">
    <property type="component" value="Unassembled WGS sequence"/>
</dbReference>
<evidence type="ECO:0000313" key="5">
    <source>
        <dbReference type="Proteomes" id="UP000460298"/>
    </source>
</evidence>
<dbReference type="EMBL" id="WBUI01000013">
    <property type="protein sequence ID" value="KAB2931595.1"/>
    <property type="molecule type" value="Genomic_DNA"/>
</dbReference>
<dbReference type="Gene3D" id="3.40.50.150">
    <property type="entry name" value="Vaccinia Virus protein VP39"/>
    <property type="match status" value="1"/>
</dbReference>
<sequence length="222" mass="24417">MLARTPEPELMNDEDQVQAYADADFAEAHNSLLVHLKKHLPAGQKIERILDLGCGSGDMTYRLHRLFPAAALHAVDGSPRMIEAARRFFAQIAMGGGAPLPVQWSCTTIQDMPAQSYDLVFSNSLLHHIHDPSVFWKAIAGAVAPGSYVFVSDLLRPASEEEAREIVERHSGNEADILKHDFYHSLLAAFRPDEVGAQLKAAGLPLSIEIVSDRHQIIYGTV</sequence>
<evidence type="ECO:0000256" key="1">
    <source>
        <dbReference type="ARBA" id="ARBA00022603"/>
    </source>
</evidence>
<proteinExistence type="predicted"/>
<reference evidence="4 5" key="1">
    <citation type="submission" date="2019-10" db="EMBL/GenBank/DDBJ databases">
        <title>Extracellular Electron Transfer in a Candidatus Methanoperedens spp. Enrichment Culture.</title>
        <authorList>
            <person name="Berger S."/>
            <person name="Rangel Shaw D."/>
            <person name="Berben T."/>
            <person name="In 'T Zandt M."/>
            <person name="Frank J."/>
            <person name="Reimann J."/>
            <person name="Jetten M.S.M."/>
            <person name="Welte C.U."/>
        </authorList>
    </citation>
    <scope>NUCLEOTIDE SEQUENCE [LARGE SCALE GENOMIC DNA]</scope>
    <source>
        <strain evidence="4">SB12</strain>
    </source>
</reference>
<dbReference type="Pfam" id="PF13649">
    <property type="entry name" value="Methyltransf_25"/>
    <property type="match status" value="1"/>
</dbReference>
<dbReference type="InterPro" id="IPR041698">
    <property type="entry name" value="Methyltransf_25"/>
</dbReference>